<dbReference type="RefSeq" id="WP_134071080.1">
    <property type="nucleotide sequence ID" value="NZ_PECH01000006.1"/>
</dbReference>
<name>A0A4R8S2L4_9MYCO</name>
<evidence type="ECO:0000313" key="3">
    <source>
        <dbReference type="Proteomes" id="UP000295117"/>
    </source>
</evidence>
<sequence length="166" mass="16948">MNDPAVRGLLRSVARGRQVVRVDVPRSVATGIGQLRGRILMWYTVAGAMAMVIGAGAVGAHVALAQSAGGGSDAPTQVIHSITTTPSVTPVTVTATEIGTSTRTETETVTSNSTTTETVTVTSSATETLTTTKTVPTTVTTTTTVTVPTTVISEVPCSSSRPHPVN</sequence>
<proteinExistence type="predicted"/>
<dbReference type="AlphaFoldDB" id="A0A4R8S2L4"/>
<organism evidence="2 3">
    <name type="scientific">Mycobacteroides salmoniphilum</name>
    <dbReference type="NCBI Taxonomy" id="404941"/>
    <lineage>
        <taxon>Bacteria</taxon>
        <taxon>Bacillati</taxon>
        <taxon>Actinomycetota</taxon>
        <taxon>Actinomycetes</taxon>
        <taxon>Mycobacteriales</taxon>
        <taxon>Mycobacteriaceae</taxon>
        <taxon>Mycobacteroides</taxon>
    </lineage>
</organism>
<evidence type="ECO:0000256" key="1">
    <source>
        <dbReference type="SAM" id="Phobius"/>
    </source>
</evidence>
<dbReference type="Proteomes" id="UP000295117">
    <property type="component" value="Unassembled WGS sequence"/>
</dbReference>
<keyword evidence="1" id="KW-1133">Transmembrane helix</keyword>
<accession>A0A4R8S2L4</accession>
<keyword evidence="1" id="KW-0812">Transmembrane</keyword>
<dbReference type="EMBL" id="PECH01000006">
    <property type="protein sequence ID" value="TDZ83446.1"/>
    <property type="molecule type" value="Genomic_DNA"/>
</dbReference>
<keyword evidence="1" id="KW-0472">Membrane</keyword>
<comment type="caution">
    <text evidence="2">The sequence shown here is derived from an EMBL/GenBank/DDBJ whole genome shotgun (WGS) entry which is preliminary data.</text>
</comment>
<evidence type="ECO:0000313" key="2">
    <source>
        <dbReference type="EMBL" id="TDZ83446.1"/>
    </source>
</evidence>
<gene>
    <name evidence="2" type="ORF">DE4585_02244</name>
</gene>
<reference evidence="2 3" key="1">
    <citation type="journal article" date="2019" name="Sci. Rep.">
        <title>Extended insight into the Mycobacterium chelonae-abscessus complex through whole genome sequencing of Mycobacterium salmoniphilum outbreak and Mycobacterium salmoniphilum-like strains.</title>
        <authorList>
            <person name="Behra P.R.K."/>
            <person name="Das S."/>
            <person name="Pettersson B.M.F."/>
            <person name="Shirreff L."/>
            <person name="DuCote T."/>
            <person name="Jacobsson K.G."/>
            <person name="Ennis D.G."/>
            <person name="Kirsebom L.A."/>
        </authorList>
    </citation>
    <scope>NUCLEOTIDE SEQUENCE [LARGE SCALE GENOMIC DNA]</scope>
    <source>
        <strain evidence="2 3">DE 4585</strain>
    </source>
</reference>
<protein>
    <submittedName>
        <fullName evidence="2">Uncharacterized protein</fullName>
    </submittedName>
</protein>
<feature type="transmembrane region" description="Helical" evidence="1">
    <location>
        <begin position="40"/>
        <end position="64"/>
    </location>
</feature>